<name>A0ABN2E4Z0_9ACTN</name>
<proteinExistence type="predicted"/>
<comment type="caution">
    <text evidence="1">The sequence shown here is derived from an EMBL/GenBank/DDBJ whole genome shotgun (WGS) entry which is preliminary data.</text>
</comment>
<accession>A0ABN2E4Z0</accession>
<evidence type="ECO:0000313" key="1">
    <source>
        <dbReference type="EMBL" id="GAA1596497.1"/>
    </source>
</evidence>
<sequence>MRVQRMALLVHMRPGVHDRALDEVQNGPAGCHRLVGHIRHSLKIRGEVQIVLGRVHIGLVASERRSQDRYIQ</sequence>
<dbReference type="Proteomes" id="UP001500190">
    <property type="component" value="Unassembled WGS sequence"/>
</dbReference>
<reference evidence="1 2" key="1">
    <citation type="journal article" date="2019" name="Int. J. Syst. Evol. Microbiol.">
        <title>The Global Catalogue of Microorganisms (GCM) 10K type strain sequencing project: providing services to taxonomists for standard genome sequencing and annotation.</title>
        <authorList>
            <consortium name="The Broad Institute Genomics Platform"/>
            <consortium name="The Broad Institute Genome Sequencing Center for Infectious Disease"/>
            <person name="Wu L."/>
            <person name="Ma J."/>
        </authorList>
    </citation>
    <scope>NUCLEOTIDE SEQUENCE [LARGE SCALE GENOMIC DNA]</scope>
    <source>
        <strain evidence="1 2">JCM 14304</strain>
    </source>
</reference>
<dbReference type="EMBL" id="BAAAND010000008">
    <property type="protein sequence ID" value="GAA1596497.1"/>
    <property type="molecule type" value="Genomic_DNA"/>
</dbReference>
<evidence type="ECO:0000313" key="2">
    <source>
        <dbReference type="Proteomes" id="UP001500190"/>
    </source>
</evidence>
<protein>
    <submittedName>
        <fullName evidence="1">Uncharacterized protein</fullName>
    </submittedName>
</protein>
<keyword evidence="2" id="KW-1185">Reference proteome</keyword>
<organism evidence="1 2">
    <name type="scientific">Kribbella karoonensis</name>
    <dbReference type="NCBI Taxonomy" id="324851"/>
    <lineage>
        <taxon>Bacteria</taxon>
        <taxon>Bacillati</taxon>
        <taxon>Actinomycetota</taxon>
        <taxon>Actinomycetes</taxon>
        <taxon>Propionibacteriales</taxon>
        <taxon>Kribbellaceae</taxon>
        <taxon>Kribbella</taxon>
    </lineage>
</organism>
<gene>
    <name evidence="1" type="ORF">GCM10009742_49280</name>
</gene>